<reference evidence="3" key="1">
    <citation type="journal article" date="2020" name="Fungal Divers.">
        <title>Resolving the Mortierellaceae phylogeny through synthesis of multi-gene phylogenetics and phylogenomics.</title>
        <authorList>
            <person name="Vandepol N."/>
            <person name="Liber J."/>
            <person name="Desiro A."/>
            <person name="Na H."/>
            <person name="Kennedy M."/>
            <person name="Barry K."/>
            <person name="Grigoriev I.V."/>
            <person name="Miller A.N."/>
            <person name="O'Donnell K."/>
            <person name="Stajich J.E."/>
            <person name="Bonito G."/>
        </authorList>
    </citation>
    <scope>NUCLEOTIDE SEQUENCE</scope>
    <source>
        <strain evidence="3">KOD1015</strain>
    </source>
</reference>
<feature type="region of interest" description="Disordered" evidence="1">
    <location>
        <begin position="74"/>
        <end position="147"/>
    </location>
</feature>
<dbReference type="Proteomes" id="UP000780801">
    <property type="component" value="Unassembled WGS sequence"/>
</dbReference>
<organism evidence="3 4">
    <name type="scientific">Lunasporangiospora selenospora</name>
    <dbReference type="NCBI Taxonomy" id="979761"/>
    <lineage>
        <taxon>Eukaryota</taxon>
        <taxon>Fungi</taxon>
        <taxon>Fungi incertae sedis</taxon>
        <taxon>Mucoromycota</taxon>
        <taxon>Mortierellomycotina</taxon>
        <taxon>Mortierellomycetes</taxon>
        <taxon>Mortierellales</taxon>
        <taxon>Mortierellaceae</taxon>
        <taxon>Lunasporangiospora</taxon>
    </lineage>
</organism>
<dbReference type="InterPro" id="IPR000253">
    <property type="entry name" value="FHA_dom"/>
</dbReference>
<dbReference type="PROSITE" id="PS50006">
    <property type="entry name" value="FHA_DOMAIN"/>
    <property type="match status" value="1"/>
</dbReference>
<dbReference type="EMBL" id="JAABOA010004287">
    <property type="protein sequence ID" value="KAF9577859.1"/>
    <property type="molecule type" value="Genomic_DNA"/>
</dbReference>
<dbReference type="AlphaFoldDB" id="A0A9P6FMB4"/>
<feature type="domain" description="FHA" evidence="2">
    <location>
        <begin position="184"/>
        <end position="246"/>
    </location>
</feature>
<keyword evidence="4" id="KW-1185">Reference proteome</keyword>
<evidence type="ECO:0000256" key="1">
    <source>
        <dbReference type="SAM" id="MobiDB-lite"/>
    </source>
</evidence>
<feature type="compositionally biased region" description="Basic and acidic residues" evidence="1">
    <location>
        <begin position="121"/>
        <end position="144"/>
    </location>
</feature>
<protein>
    <recommendedName>
        <fullName evidence="2">FHA domain-containing protein</fullName>
    </recommendedName>
</protein>
<dbReference type="SMART" id="SM00240">
    <property type="entry name" value="FHA"/>
    <property type="match status" value="1"/>
</dbReference>
<comment type="caution">
    <text evidence="3">The sequence shown here is derived from an EMBL/GenBank/DDBJ whole genome shotgun (WGS) entry which is preliminary data.</text>
</comment>
<dbReference type="SUPFAM" id="SSF49879">
    <property type="entry name" value="SMAD/FHA domain"/>
    <property type="match status" value="1"/>
</dbReference>
<dbReference type="InterPro" id="IPR050923">
    <property type="entry name" value="Cell_Proc_Reg/RNA_Proc"/>
</dbReference>
<dbReference type="InterPro" id="IPR008984">
    <property type="entry name" value="SMAD_FHA_dom_sf"/>
</dbReference>
<evidence type="ECO:0000313" key="4">
    <source>
        <dbReference type="Proteomes" id="UP000780801"/>
    </source>
</evidence>
<name>A0A9P6FMB4_9FUNG</name>
<dbReference type="PANTHER" id="PTHR23308">
    <property type="entry name" value="NUCLEAR INHIBITOR OF PROTEIN PHOSPHATASE-1"/>
    <property type="match status" value="1"/>
</dbReference>
<proteinExistence type="predicted"/>
<sequence length="276" mass="30125">MGPTFTFTLCTPSSALSKEAFSVTFSQEGVQFSKETPTITFSQEGLSTSVPTKILTFTCSIRIPTTFTVKVTTSLSTSNDFRRRGGGAGPGPRSGPNKGQRGPKHESTFRAGGPAGSAKETWGRPEAEEEDKKPVIPEEEKEKPNFGLSGALAAETNKSANGTLLKYNEPAEARKPSQRWRLYVFKGDKEVVDIPLDHPSCSKQHAVLQFRQVVENDALGQPKRSTKPFIIDLESANGTFVNGSQIPSTRYYELKVSDMIKFGASSREFVLLHESA</sequence>
<evidence type="ECO:0000259" key="2">
    <source>
        <dbReference type="PROSITE" id="PS50006"/>
    </source>
</evidence>
<dbReference type="OrthoDB" id="444265at2759"/>
<dbReference type="Gene3D" id="2.60.200.20">
    <property type="match status" value="1"/>
</dbReference>
<accession>A0A9P6FMB4</accession>
<gene>
    <name evidence="3" type="ORF">BGW38_006665</name>
</gene>
<evidence type="ECO:0000313" key="3">
    <source>
        <dbReference type="EMBL" id="KAF9577859.1"/>
    </source>
</evidence>
<dbReference type="Pfam" id="PF00498">
    <property type="entry name" value="FHA"/>
    <property type="match status" value="1"/>
</dbReference>